<reference evidence="2 3" key="1">
    <citation type="submission" date="2019-03" db="EMBL/GenBank/DDBJ databases">
        <title>Genomic Encyclopedia of Type Strains, Phase IV (KMG-IV): sequencing the most valuable type-strain genomes for metagenomic binning, comparative biology and taxonomic classification.</title>
        <authorList>
            <person name="Goeker M."/>
        </authorList>
    </citation>
    <scope>NUCLEOTIDE SEQUENCE [LARGE SCALE GENOMIC DNA]</scope>
    <source>
        <strain evidence="2 3">DSM 46831</strain>
    </source>
</reference>
<keyword evidence="1" id="KW-1133">Transmembrane helix</keyword>
<accession>A0A4R2S098</accession>
<feature type="transmembrane region" description="Helical" evidence="1">
    <location>
        <begin position="164"/>
        <end position="183"/>
    </location>
</feature>
<comment type="caution">
    <text evidence="2">The sequence shown here is derived from an EMBL/GenBank/DDBJ whole genome shotgun (WGS) entry which is preliminary data.</text>
</comment>
<feature type="transmembrane region" description="Helical" evidence="1">
    <location>
        <begin position="42"/>
        <end position="67"/>
    </location>
</feature>
<evidence type="ECO:0000256" key="1">
    <source>
        <dbReference type="SAM" id="Phobius"/>
    </source>
</evidence>
<dbReference type="SMART" id="SM01251">
    <property type="entry name" value="KbaA"/>
    <property type="match status" value="1"/>
</dbReference>
<proteinExistence type="predicted"/>
<keyword evidence="3" id="KW-1185">Reference proteome</keyword>
<evidence type="ECO:0000313" key="3">
    <source>
        <dbReference type="Proteomes" id="UP000294746"/>
    </source>
</evidence>
<sequence length="211" mass="23774">MTLKSLFKWYFSTLLIGASVTCIIGLVSYWMTGSSLFGPVNLLLLTGLLLPSITQLGFFSYLVFNWLSMGLVRNQKTFNTIQVLFLLVVFGCVAYLNVNKYNGTDLWMHLSIPMILLVVSVIIGKQKVRFTQKAAFIPTLFFMFTVTMLEAIPTMNIKGGEAPVSSIASTVLVLVVCNTWQILNLQRWTRARKEEKSNENQSLANKQQKKS</sequence>
<dbReference type="EMBL" id="SLXV01000015">
    <property type="protein sequence ID" value="TCP68839.1"/>
    <property type="molecule type" value="Genomic_DNA"/>
</dbReference>
<feature type="transmembrane region" description="Helical" evidence="1">
    <location>
        <begin position="135"/>
        <end position="152"/>
    </location>
</feature>
<feature type="transmembrane region" description="Helical" evidence="1">
    <location>
        <begin position="9"/>
        <end position="30"/>
    </location>
</feature>
<feature type="transmembrane region" description="Helical" evidence="1">
    <location>
        <begin position="104"/>
        <end position="123"/>
    </location>
</feature>
<evidence type="ECO:0000313" key="2">
    <source>
        <dbReference type="EMBL" id="TCP68839.1"/>
    </source>
</evidence>
<name>A0A4R2S098_9BACL</name>
<dbReference type="AlphaFoldDB" id="A0A4R2S098"/>
<keyword evidence="1" id="KW-0472">Membrane</keyword>
<feature type="transmembrane region" description="Helical" evidence="1">
    <location>
        <begin position="79"/>
        <end position="98"/>
    </location>
</feature>
<keyword evidence="1" id="KW-0812">Transmembrane</keyword>
<dbReference type="RefSeq" id="WP_165873694.1">
    <property type="nucleotide sequence ID" value="NZ_SLXV01000015.1"/>
</dbReference>
<dbReference type="InterPro" id="IPR024164">
    <property type="entry name" value="KinB-signalling_activ"/>
</dbReference>
<gene>
    <name evidence="2" type="ORF">EDD57_11579</name>
</gene>
<dbReference type="GO" id="GO:0045881">
    <property type="term" value="P:positive regulation of sporulation resulting in formation of a cellular spore"/>
    <property type="evidence" value="ECO:0007669"/>
    <property type="project" value="InterPro"/>
</dbReference>
<dbReference type="Proteomes" id="UP000294746">
    <property type="component" value="Unassembled WGS sequence"/>
</dbReference>
<protein>
    <submittedName>
        <fullName evidence="2">KinB signaling pathway activation protein</fullName>
    </submittedName>
</protein>
<dbReference type="Pfam" id="PF14089">
    <property type="entry name" value="KbaA"/>
    <property type="match status" value="1"/>
</dbReference>
<organism evidence="2 3">
    <name type="scientific">Baia soyae</name>
    <dbReference type="NCBI Taxonomy" id="1544746"/>
    <lineage>
        <taxon>Bacteria</taxon>
        <taxon>Bacillati</taxon>
        <taxon>Bacillota</taxon>
        <taxon>Bacilli</taxon>
        <taxon>Bacillales</taxon>
        <taxon>Thermoactinomycetaceae</taxon>
        <taxon>Baia</taxon>
    </lineage>
</organism>